<evidence type="ECO:0000259" key="2">
    <source>
        <dbReference type="Pfam" id="PF09557"/>
    </source>
</evidence>
<dbReference type="PANTHER" id="PTHR38463">
    <property type="entry name" value="STRESS RESPONSE PROTEIN YSNF"/>
    <property type="match status" value="1"/>
</dbReference>
<evidence type="ECO:0000256" key="1">
    <source>
        <dbReference type="SAM" id="MobiDB-lite"/>
    </source>
</evidence>
<dbReference type="PANTHER" id="PTHR38463:SF1">
    <property type="entry name" value="STRESS RESPONSE PROTEIN YSNF"/>
    <property type="match status" value="1"/>
</dbReference>
<feature type="compositionally biased region" description="Low complexity" evidence="1">
    <location>
        <begin position="195"/>
        <end position="208"/>
    </location>
</feature>
<proteinExistence type="predicted"/>
<dbReference type="Proteomes" id="UP001518990">
    <property type="component" value="Unassembled WGS sequence"/>
</dbReference>
<feature type="compositionally biased region" description="Gly residues" evidence="1">
    <location>
        <begin position="30"/>
        <end position="45"/>
    </location>
</feature>
<dbReference type="Pfam" id="PF09557">
    <property type="entry name" value="DUF2382"/>
    <property type="match status" value="1"/>
</dbReference>
<reference evidence="3 4" key="1">
    <citation type="submission" date="2020-09" db="EMBL/GenBank/DDBJ databases">
        <title>Roseomonas.</title>
        <authorList>
            <person name="Zhu W."/>
        </authorList>
    </citation>
    <scope>NUCLEOTIDE SEQUENCE [LARGE SCALE GENOMIC DNA]</scope>
    <source>
        <strain evidence="3 4">1311</strain>
    </source>
</reference>
<sequence>MGTGIGADAGLGTGAGARAESGPGTSAGVTAGGGTAAGSAPGGVSAGMETSGLRAAGTVGAGEARVGEEGVIPIVEEKLRVGKRDTEHGRIRVRSYVIETPVTEQVSLREEYVEVERRTVDRPLSDADNAFREQTIEAVEHREEPVVSKEARVVGEVAINKGATEHTETVKETVRRQDVEVEDTRGTKGTGTPGTTGTTDTSGTAGKV</sequence>
<dbReference type="EMBL" id="JACTNF010000013">
    <property type="protein sequence ID" value="MBO1075583.1"/>
    <property type="molecule type" value="Genomic_DNA"/>
</dbReference>
<feature type="domain" description="DUF2382" evidence="2">
    <location>
        <begin position="72"/>
        <end position="181"/>
    </location>
</feature>
<accession>A0ABS3KDN1</accession>
<evidence type="ECO:0000313" key="4">
    <source>
        <dbReference type="Proteomes" id="UP001518990"/>
    </source>
</evidence>
<name>A0ABS3KDN1_9PROT</name>
<gene>
    <name evidence="3" type="ORF">IAI60_13290</name>
</gene>
<comment type="caution">
    <text evidence="3">The sequence shown here is derived from an EMBL/GenBank/DDBJ whole genome shotgun (WGS) entry which is preliminary data.</text>
</comment>
<protein>
    <submittedName>
        <fullName evidence="3">YsnF/AvaK domain-containing protein</fullName>
    </submittedName>
</protein>
<dbReference type="InterPro" id="IPR052967">
    <property type="entry name" value="Stress_Response_Assoc"/>
</dbReference>
<feature type="compositionally biased region" description="Low complexity" evidence="1">
    <location>
        <begin position="16"/>
        <end position="29"/>
    </location>
</feature>
<evidence type="ECO:0000313" key="3">
    <source>
        <dbReference type="EMBL" id="MBO1075583.1"/>
    </source>
</evidence>
<keyword evidence="4" id="KW-1185">Reference proteome</keyword>
<feature type="region of interest" description="Disordered" evidence="1">
    <location>
        <begin position="1"/>
        <end position="49"/>
    </location>
</feature>
<feature type="region of interest" description="Disordered" evidence="1">
    <location>
        <begin position="179"/>
        <end position="208"/>
    </location>
</feature>
<dbReference type="InterPro" id="IPR019060">
    <property type="entry name" value="DUF2382"/>
</dbReference>
<feature type="compositionally biased region" description="Gly residues" evidence="1">
    <location>
        <begin position="1"/>
        <end position="15"/>
    </location>
</feature>
<organism evidence="3 4">
    <name type="scientific">Roseomonas marmotae</name>
    <dbReference type="NCBI Taxonomy" id="2768161"/>
    <lineage>
        <taxon>Bacteria</taxon>
        <taxon>Pseudomonadati</taxon>
        <taxon>Pseudomonadota</taxon>
        <taxon>Alphaproteobacteria</taxon>
        <taxon>Acetobacterales</taxon>
        <taxon>Roseomonadaceae</taxon>
        <taxon>Roseomonas</taxon>
    </lineage>
</organism>